<protein>
    <submittedName>
        <fullName evidence="2">Uncharacterized protein</fullName>
    </submittedName>
</protein>
<proteinExistence type="predicted"/>
<dbReference type="Proteomes" id="UP000499080">
    <property type="component" value="Unassembled WGS sequence"/>
</dbReference>
<keyword evidence="3" id="KW-1185">Reference proteome</keyword>
<name>A0A4Y2R5E6_ARAVE</name>
<feature type="compositionally biased region" description="Acidic residues" evidence="1">
    <location>
        <begin position="40"/>
        <end position="51"/>
    </location>
</feature>
<dbReference type="AlphaFoldDB" id="A0A4Y2R5E6"/>
<feature type="region of interest" description="Disordered" evidence="1">
    <location>
        <begin position="22"/>
        <end position="56"/>
    </location>
</feature>
<evidence type="ECO:0000313" key="2">
    <source>
        <dbReference type="EMBL" id="GBN70937.1"/>
    </source>
</evidence>
<organism evidence="2 3">
    <name type="scientific">Araneus ventricosus</name>
    <name type="common">Orbweaver spider</name>
    <name type="synonym">Epeira ventricosa</name>
    <dbReference type="NCBI Taxonomy" id="182803"/>
    <lineage>
        <taxon>Eukaryota</taxon>
        <taxon>Metazoa</taxon>
        <taxon>Ecdysozoa</taxon>
        <taxon>Arthropoda</taxon>
        <taxon>Chelicerata</taxon>
        <taxon>Arachnida</taxon>
        <taxon>Araneae</taxon>
        <taxon>Araneomorphae</taxon>
        <taxon>Entelegynae</taxon>
        <taxon>Araneoidea</taxon>
        <taxon>Araneidae</taxon>
        <taxon>Araneus</taxon>
    </lineage>
</organism>
<reference evidence="2 3" key="1">
    <citation type="journal article" date="2019" name="Sci. Rep.">
        <title>Orb-weaving spider Araneus ventricosus genome elucidates the spidroin gene catalogue.</title>
        <authorList>
            <person name="Kono N."/>
            <person name="Nakamura H."/>
            <person name="Ohtoshi R."/>
            <person name="Moran D.A.P."/>
            <person name="Shinohara A."/>
            <person name="Yoshida Y."/>
            <person name="Fujiwara M."/>
            <person name="Mori M."/>
            <person name="Tomita M."/>
            <person name="Arakawa K."/>
        </authorList>
    </citation>
    <scope>NUCLEOTIDE SEQUENCE [LARGE SCALE GENOMIC DNA]</scope>
</reference>
<sequence length="81" mass="9014">MLFLQSEIEHFECCHKDLKTSDASSDEDIVSPIKEKNDVIDESSSDMEDVGDASSDPDAKAAVNIFQIFFATETMNKSAMY</sequence>
<dbReference type="EMBL" id="BGPR01015874">
    <property type="protein sequence ID" value="GBN70937.1"/>
    <property type="molecule type" value="Genomic_DNA"/>
</dbReference>
<gene>
    <name evidence="2" type="ORF">AVEN_119424_1</name>
</gene>
<comment type="caution">
    <text evidence="2">The sequence shown here is derived from an EMBL/GenBank/DDBJ whole genome shotgun (WGS) entry which is preliminary data.</text>
</comment>
<evidence type="ECO:0000256" key="1">
    <source>
        <dbReference type="SAM" id="MobiDB-lite"/>
    </source>
</evidence>
<evidence type="ECO:0000313" key="3">
    <source>
        <dbReference type="Proteomes" id="UP000499080"/>
    </source>
</evidence>
<accession>A0A4Y2R5E6</accession>